<feature type="compositionally biased region" description="Polar residues" evidence="1">
    <location>
        <begin position="72"/>
        <end position="86"/>
    </location>
</feature>
<feature type="region of interest" description="Disordered" evidence="1">
    <location>
        <begin position="161"/>
        <end position="212"/>
    </location>
</feature>
<keyword evidence="3" id="KW-1185">Reference proteome</keyword>
<reference evidence="2" key="1">
    <citation type="submission" date="2014-09" db="EMBL/GenBank/DDBJ databases">
        <title>Genome sequence of the luminous mushroom Mycena chlorophos for searching fungal bioluminescence genes.</title>
        <authorList>
            <person name="Tanaka Y."/>
            <person name="Kasuga D."/>
            <person name="Oba Y."/>
            <person name="Hase S."/>
            <person name="Sato K."/>
            <person name="Oba Y."/>
            <person name="Sakakibara Y."/>
        </authorList>
    </citation>
    <scope>NUCLEOTIDE SEQUENCE</scope>
</reference>
<feature type="compositionally biased region" description="Acidic residues" evidence="1">
    <location>
        <begin position="166"/>
        <end position="183"/>
    </location>
</feature>
<gene>
    <name evidence="2" type="ORF">MCHLO_12225</name>
</gene>
<protein>
    <submittedName>
        <fullName evidence="2">Uncharacterized protein</fullName>
    </submittedName>
</protein>
<dbReference type="Proteomes" id="UP000815677">
    <property type="component" value="Unassembled WGS sequence"/>
</dbReference>
<dbReference type="EMBL" id="DF849016">
    <property type="protein sequence ID" value="GAT55452.1"/>
    <property type="molecule type" value="Genomic_DNA"/>
</dbReference>
<accession>A0ABQ0LWT8</accession>
<organism evidence="2 3">
    <name type="scientific">Mycena chlorophos</name>
    <name type="common">Agaric fungus</name>
    <name type="synonym">Agaricus chlorophos</name>
    <dbReference type="NCBI Taxonomy" id="658473"/>
    <lineage>
        <taxon>Eukaryota</taxon>
        <taxon>Fungi</taxon>
        <taxon>Dikarya</taxon>
        <taxon>Basidiomycota</taxon>
        <taxon>Agaricomycotina</taxon>
        <taxon>Agaricomycetes</taxon>
        <taxon>Agaricomycetidae</taxon>
        <taxon>Agaricales</taxon>
        <taxon>Marasmiineae</taxon>
        <taxon>Mycenaceae</taxon>
        <taxon>Mycena</taxon>
    </lineage>
</organism>
<proteinExistence type="predicted"/>
<feature type="compositionally biased region" description="Polar residues" evidence="1">
    <location>
        <begin position="190"/>
        <end position="202"/>
    </location>
</feature>
<sequence>MAGFDASCGAERRTCGYKIPGLAQSTQLGSAGQGFLRAAQRRTEGQGTLPGMFIAGHTAWAESSADAYNGSVTSDKTTTTRHNLVPQSGVGRRARGTPISTLLRRSPLTELADRTSTSLRSRKLDVTFGVLATRDESAPGGSRKAGRARPGDMIVGVEEVGSKDVGEDDVGGFDMDDAVEEDTPIDKGTPSGSDDCCSSTLPRTGAPDDDGAAAAVVQAAPHPHPHPPTTNPSRIPPTATVPIPKDECFCTTKWGGTKGPRYVYLYSTLPQLVNATSIELTDSLCSRMVDVRVLVTRDERALGGSGNAGRARSDAIVVGVD</sequence>
<evidence type="ECO:0000256" key="1">
    <source>
        <dbReference type="SAM" id="MobiDB-lite"/>
    </source>
</evidence>
<evidence type="ECO:0000313" key="2">
    <source>
        <dbReference type="EMBL" id="GAT55452.1"/>
    </source>
</evidence>
<feature type="region of interest" description="Disordered" evidence="1">
    <location>
        <begin position="72"/>
        <end position="94"/>
    </location>
</feature>
<name>A0ABQ0LWT8_MYCCL</name>
<evidence type="ECO:0000313" key="3">
    <source>
        <dbReference type="Proteomes" id="UP000815677"/>
    </source>
</evidence>